<dbReference type="RefSeq" id="WP_211951799.1">
    <property type="nucleotide sequence ID" value="NZ_CAJPVI010000002.1"/>
</dbReference>
<proteinExistence type="predicted"/>
<reference evidence="2 3" key="1">
    <citation type="submission" date="2021-03" db="EMBL/GenBank/DDBJ databases">
        <authorList>
            <person name="Peeters C."/>
        </authorList>
    </citation>
    <scope>NUCLEOTIDE SEQUENCE [LARGE SCALE GENOMIC DNA]</scope>
    <source>
        <strain evidence="2 3">LMG 26411</strain>
    </source>
</reference>
<feature type="region of interest" description="Disordered" evidence="1">
    <location>
        <begin position="167"/>
        <end position="190"/>
    </location>
</feature>
<organism evidence="2 3">
    <name type="scientific">Cupriavidus numazuensis</name>
    <dbReference type="NCBI Taxonomy" id="221992"/>
    <lineage>
        <taxon>Bacteria</taxon>
        <taxon>Pseudomonadati</taxon>
        <taxon>Pseudomonadota</taxon>
        <taxon>Betaproteobacteria</taxon>
        <taxon>Burkholderiales</taxon>
        <taxon>Burkholderiaceae</taxon>
        <taxon>Cupriavidus</taxon>
    </lineage>
</organism>
<keyword evidence="3" id="KW-1185">Reference proteome</keyword>
<comment type="caution">
    <text evidence="2">The sequence shown here is derived from an EMBL/GenBank/DDBJ whole genome shotgun (WGS) entry which is preliminary data.</text>
</comment>
<dbReference type="EMBL" id="CAJPVI010000002">
    <property type="protein sequence ID" value="CAG2132253.1"/>
    <property type="molecule type" value="Genomic_DNA"/>
</dbReference>
<accession>A0ABM8TAT5</accession>
<dbReference type="Proteomes" id="UP000672657">
    <property type="component" value="Unassembled WGS sequence"/>
</dbReference>
<evidence type="ECO:0000313" key="2">
    <source>
        <dbReference type="EMBL" id="CAG2132253.1"/>
    </source>
</evidence>
<protein>
    <submittedName>
        <fullName evidence="2">Uncharacterized protein</fullName>
    </submittedName>
</protein>
<name>A0ABM8TAT5_9BURK</name>
<evidence type="ECO:0000313" key="3">
    <source>
        <dbReference type="Proteomes" id="UP000672657"/>
    </source>
</evidence>
<feature type="compositionally biased region" description="Polar residues" evidence="1">
    <location>
        <begin position="178"/>
        <end position="190"/>
    </location>
</feature>
<gene>
    <name evidence="2" type="ORF">LMG26411_00583</name>
</gene>
<evidence type="ECO:0000256" key="1">
    <source>
        <dbReference type="SAM" id="MobiDB-lite"/>
    </source>
</evidence>
<sequence length="190" mass="21769">MQPTKAQIGLLQHTLGINEHRREPYRNHFVASQGHHDMADLEQLEAAGLMIRGHRPGFLPGDSIVFYTTEAGRALAITSLPDLPDPKKRTRYEEYLSADGCAGDSFAEFLCGSRLPKFEQRKAYGNARRDRWGDEYRMYRCHAYPYEFRRDIEGDWAPTKKDAKASYKAALKKRQQEQRSTLNTPVGSYA</sequence>